<dbReference type="AlphaFoldDB" id="A0AAV6YN48"/>
<dbReference type="SMART" id="SM00406">
    <property type="entry name" value="IGv"/>
    <property type="match status" value="1"/>
</dbReference>
<organism evidence="3 4">
    <name type="scientific">Engystomops pustulosus</name>
    <name type="common">Tungara frog</name>
    <name type="synonym">Physalaemus pustulosus</name>
    <dbReference type="NCBI Taxonomy" id="76066"/>
    <lineage>
        <taxon>Eukaryota</taxon>
        <taxon>Metazoa</taxon>
        <taxon>Chordata</taxon>
        <taxon>Craniata</taxon>
        <taxon>Vertebrata</taxon>
        <taxon>Euteleostomi</taxon>
        <taxon>Amphibia</taxon>
        <taxon>Batrachia</taxon>
        <taxon>Anura</taxon>
        <taxon>Neobatrachia</taxon>
        <taxon>Hyloidea</taxon>
        <taxon>Leptodactylidae</taxon>
        <taxon>Leiuperinae</taxon>
        <taxon>Engystomops</taxon>
    </lineage>
</organism>
<evidence type="ECO:0000259" key="2">
    <source>
        <dbReference type="PROSITE" id="PS50835"/>
    </source>
</evidence>
<feature type="signal peptide" evidence="1">
    <location>
        <begin position="1"/>
        <end position="20"/>
    </location>
</feature>
<feature type="domain" description="Ig-like" evidence="2">
    <location>
        <begin position="4"/>
        <end position="108"/>
    </location>
</feature>
<evidence type="ECO:0000313" key="4">
    <source>
        <dbReference type="Proteomes" id="UP000824782"/>
    </source>
</evidence>
<comment type="caution">
    <text evidence="3">The sequence shown here is derived from an EMBL/GenBank/DDBJ whole genome shotgun (WGS) entry which is preliminary data.</text>
</comment>
<dbReference type="InterPro" id="IPR013783">
    <property type="entry name" value="Ig-like_fold"/>
</dbReference>
<dbReference type="InterPro" id="IPR003598">
    <property type="entry name" value="Ig_sub2"/>
</dbReference>
<feature type="chain" id="PRO_5043876938" description="Ig-like domain-containing protein" evidence="1">
    <location>
        <begin position="21"/>
        <end position="132"/>
    </location>
</feature>
<dbReference type="Pfam" id="PF07686">
    <property type="entry name" value="V-set"/>
    <property type="match status" value="1"/>
</dbReference>
<proteinExistence type="predicted"/>
<protein>
    <recommendedName>
        <fullName evidence="2">Ig-like domain-containing protein</fullName>
    </recommendedName>
</protein>
<accession>A0AAV6YN48</accession>
<evidence type="ECO:0000256" key="1">
    <source>
        <dbReference type="SAM" id="SignalP"/>
    </source>
</evidence>
<dbReference type="Gene3D" id="2.60.40.10">
    <property type="entry name" value="Immunoglobulins"/>
    <property type="match status" value="1"/>
</dbReference>
<dbReference type="PANTHER" id="PTHR23267">
    <property type="entry name" value="IMMUNOGLOBULIN LIGHT CHAIN"/>
    <property type="match status" value="1"/>
</dbReference>
<dbReference type="EMBL" id="WNYA01067479">
    <property type="protein sequence ID" value="KAG8535418.1"/>
    <property type="molecule type" value="Genomic_DNA"/>
</dbReference>
<dbReference type="SMART" id="SM00408">
    <property type="entry name" value="IGc2"/>
    <property type="match status" value="1"/>
</dbReference>
<name>A0AAV6YN48_ENGPU</name>
<gene>
    <name evidence="3" type="ORF">GDO81_028588</name>
</gene>
<dbReference type="InterPro" id="IPR013106">
    <property type="entry name" value="Ig_V-set"/>
</dbReference>
<sequence>MVSPKYLLSVFYLFIQASHGEIVMTQSQDYISVSPGETVTISCTSSEDIGNALDWFQQKSGQRIKLLIYGATNRYTGVPDRITGSGSGSSYKLTIREVTEDDAANYHCIQRKKFPLTQCYRVIQKPSSVLRN</sequence>
<evidence type="ECO:0000313" key="3">
    <source>
        <dbReference type="EMBL" id="KAG8535418.1"/>
    </source>
</evidence>
<dbReference type="PROSITE" id="PS50835">
    <property type="entry name" value="IG_LIKE"/>
    <property type="match status" value="1"/>
</dbReference>
<dbReference type="InterPro" id="IPR050150">
    <property type="entry name" value="IgV_Light_Chain"/>
</dbReference>
<dbReference type="Proteomes" id="UP000824782">
    <property type="component" value="Unassembled WGS sequence"/>
</dbReference>
<dbReference type="SMART" id="SM00409">
    <property type="entry name" value="IG"/>
    <property type="match status" value="1"/>
</dbReference>
<dbReference type="InterPro" id="IPR036179">
    <property type="entry name" value="Ig-like_dom_sf"/>
</dbReference>
<dbReference type="FunFam" id="2.60.40.10:FF:001230">
    <property type="entry name" value="Immunoglobulin kappa variable 8-16"/>
    <property type="match status" value="1"/>
</dbReference>
<dbReference type="InterPro" id="IPR007110">
    <property type="entry name" value="Ig-like_dom"/>
</dbReference>
<dbReference type="SUPFAM" id="SSF48726">
    <property type="entry name" value="Immunoglobulin"/>
    <property type="match status" value="1"/>
</dbReference>
<dbReference type="InterPro" id="IPR003599">
    <property type="entry name" value="Ig_sub"/>
</dbReference>
<reference evidence="3" key="1">
    <citation type="thesis" date="2020" institute="ProQuest LLC" country="789 East Eisenhower Parkway, Ann Arbor, MI, USA">
        <title>Comparative Genomics and Chromosome Evolution.</title>
        <authorList>
            <person name="Mudd A.B."/>
        </authorList>
    </citation>
    <scope>NUCLEOTIDE SEQUENCE</scope>
    <source>
        <strain evidence="3">237g6f4</strain>
        <tissue evidence="3">Blood</tissue>
    </source>
</reference>
<keyword evidence="4" id="KW-1185">Reference proteome</keyword>
<keyword evidence="1" id="KW-0732">Signal</keyword>